<evidence type="ECO:0000259" key="9">
    <source>
        <dbReference type="Pfam" id="PF25198"/>
    </source>
</evidence>
<dbReference type="InterPro" id="IPR046953">
    <property type="entry name" value="Spore_GerAC-like_C"/>
</dbReference>
<evidence type="ECO:0000256" key="7">
    <source>
        <dbReference type="ARBA" id="ARBA00023288"/>
    </source>
</evidence>
<evidence type="ECO:0000313" key="10">
    <source>
        <dbReference type="EMBL" id="PYY27551.1"/>
    </source>
</evidence>
<evidence type="ECO:0000256" key="3">
    <source>
        <dbReference type="ARBA" id="ARBA00022544"/>
    </source>
</evidence>
<dbReference type="AlphaFoldDB" id="A0A2W0CV95"/>
<evidence type="ECO:0000256" key="4">
    <source>
        <dbReference type="ARBA" id="ARBA00022729"/>
    </source>
</evidence>
<comment type="subcellular location">
    <subcellularLocation>
        <location evidence="1">Membrane</location>
        <topology evidence="1">Lipid-anchor</topology>
    </subcellularLocation>
</comment>
<comment type="similarity">
    <text evidence="2">Belongs to the GerABKC lipoprotein family.</text>
</comment>
<evidence type="ECO:0000259" key="8">
    <source>
        <dbReference type="Pfam" id="PF05504"/>
    </source>
</evidence>
<proteinExistence type="inferred from homology"/>
<dbReference type="EMBL" id="PRLG01000021">
    <property type="protein sequence ID" value="PYY27551.1"/>
    <property type="molecule type" value="Genomic_DNA"/>
</dbReference>
<keyword evidence="5" id="KW-0472">Membrane</keyword>
<evidence type="ECO:0000256" key="2">
    <source>
        <dbReference type="ARBA" id="ARBA00007886"/>
    </source>
</evidence>
<dbReference type="Proteomes" id="UP000247459">
    <property type="component" value="Unassembled WGS sequence"/>
</dbReference>
<dbReference type="InterPro" id="IPR057336">
    <property type="entry name" value="GerAC_N"/>
</dbReference>
<dbReference type="Gene3D" id="3.30.300.210">
    <property type="entry name" value="Nutrient germinant receptor protein C, domain 3"/>
    <property type="match status" value="1"/>
</dbReference>
<comment type="caution">
    <text evidence="10">The sequence shown here is derived from an EMBL/GenBank/DDBJ whole genome shotgun (WGS) entry which is preliminary data.</text>
</comment>
<dbReference type="GO" id="GO:0016020">
    <property type="term" value="C:membrane"/>
    <property type="evidence" value="ECO:0007669"/>
    <property type="project" value="UniProtKB-SubCell"/>
</dbReference>
<evidence type="ECO:0000256" key="6">
    <source>
        <dbReference type="ARBA" id="ARBA00023139"/>
    </source>
</evidence>
<dbReference type="OrthoDB" id="9816067at2"/>
<sequence>MVRSIRYIMIVVVLFGLTGCWNRAELNELWVTAATGVDTSDDGQWIVSYQIIVPSAIASGTGGGSGGSSQPASYVFSVKAKTFNQAWSYSTMESSRRIYIAHNRVIYIGKKAAEKGLEHLVDFYLRNTEARELVTMVTTDGLASDILKKIMPPEKLQGAAMHDLIDNESDILSVYPKVRVYDFVLSMNSDSRSIGIPVASLVGEKNQENEKEAEGLDVLKKTSTPLKLRLTKLAVFQNGKLKGFLNEEQGLGVSYLSQKIKNTEISFPCSEQSGRELYSSLRVNSADVKLRPGKSGYHYTMQVKVKVNGTLIDTTCTKDISQTQTIRDMEGEISKEVTRVIKEGWTRLQELGVDAAGFADQIHRKFPRDWRTVKKDWDQEFKKMELDIQVDARIRRPGLQQRHIGSKT</sequence>
<keyword evidence="6" id="KW-0564">Palmitate</keyword>
<evidence type="ECO:0000256" key="1">
    <source>
        <dbReference type="ARBA" id="ARBA00004635"/>
    </source>
</evidence>
<evidence type="ECO:0000313" key="11">
    <source>
        <dbReference type="Proteomes" id="UP000247459"/>
    </source>
</evidence>
<dbReference type="RefSeq" id="WP_110821307.1">
    <property type="nucleotide sequence ID" value="NZ_JAXBDC010000002.1"/>
</dbReference>
<dbReference type="NCBIfam" id="TIGR02887">
    <property type="entry name" value="spore_ger_x_C"/>
    <property type="match status" value="1"/>
</dbReference>
<keyword evidence="3" id="KW-0309">Germination</keyword>
<name>A0A2W0CV95_9BACL</name>
<dbReference type="PANTHER" id="PTHR35789:SF1">
    <property type="entry name" value="SPORE GERMINATION PROTEIN B3"/>
    <property type="match status" value="1"/>
</dbReference>
<dbReference type="PANTHER" id="PTHR35789">
    <property type="entry name" value="SPORE GERMINATION PROTEIN B3"/>
    <property type="match status" value="1"/>
</dbReference>
<dbReference type="InterPro" id="IPR038501">
    <property type="entry name" value="Spore_GerAC_C_sf"/>
</dbReference>
<feature type="domain" description="Spore germination protein N-terminal" evidence="9">
    <location>
        <begin position="23"/>
        <end position="199"/>
    </location>
</feature>
<protein>
    <submittedName>
        <fullName evidence="10">Germination protein GerC family protein</fullName>
    </submittedName>
</protein>
<dbReference type="Pfam" id="PF25198">
    <property type="entry name" value="Spore_GerAC_N"/>
    <property type="match status" value="1"/>
</dbReference>
<dbReference type="Pfam" id="PF05504">
    <property type="entry name" value="Spore_GerAC"/>
    <property type="match status" value="1"/>
</dbReference>
<dbReference type="GO" id="GO:0009847">
    <property type="term" value="P:spore germination"/>
    <property type="evidence" value="ECO:0007669"/>
    <property type="project" value="InterPro"/>
</dbReference>
<dbReference type="PROSITE" id="PS51257">
    <property type="entry name" value="PROKAR_LIPOPROTEIN"/>
    <property type="match status" value="1"/>
</dbReference>
<evidence type="ECO:0000256" key="5">
    <source>
        <dbReference type="ARBA" id="ARBA00023136"/>
    </source>
</evidence>
<organism evidence="10 11">
    <name type="scientific">Paenibacillus illinoisensis</name>
    <dbReference type="NCBI Taxonomy" id="59845"/>
    <lineage>
        <taxon>Bacteria</taxon>
        <taxon>Bacillati</taxon>
        <taxon>Bacillota</taxon>
        <taxon>Bacilli</taxon>
        <taxon>Bacillales</taxon>
        <taxon>Paenibacillaceae</taxon>
        <taxon>Paenibacillus</taxon>
    </lineage>
</organism>
<keyword evidence="7" id="KW-0449">Lipoprotein</keyword>
<accession>A0A2W0CV95</accession>
<dbReference type="InterPro" id="IPR008844">
    <property type="entry name" value="Spore_GerAC-like"/>
</dbReference>
<keyword evidence="4" id="KW-0732">Signal</keyword>
<feature type="domain" description="Spore germination GerAC-like C-terminal" evidence="8">
    <location>
        <begin position="232"/>
        <end position="398"/>
    </location>
</feature>
<gene>
    <name evidence="10" type="ORF">PIL02S_04144</name>
</gene>
<reference evidence="10 11" key="1">
    <citation type="submission" date="2018-01" db="EMBL/GenBank/DDBJ databases">
        <title>Genome sequence of the PGP bacterium Paenibacillus illinoisensis E3.</title>
        <authorList>
            <person name="Rolli E."/>
            <person name="Marasco R."/>
            <person name="Bessem C."/>
            <person name="Michoud G."/>
            <person name="Gaiarsa S."/>
            <person name="Borin S."/>
            <person name="Daffonchio D."/>
        </authorList>
    </citation>
    <scope>NUCLEOTIDE SEQUENCE [LARGE SCALE GENOMIC DNA]</scope>
    <source>
        <strain evidence="10 11">E3</strain>
    </source>
</reference>